<reference evidence="1 2" key="1">
    <citation type="submission" date="2011-07" db="EMBL/GenBank/DDBJ databases">
        <authorList>
            <person name="Harkins D.M."/>
            <person name="Madupu R."/>
            <person name="Durkin A.S."/>
            <person name="Torralba M."/>
            <person name="Methe B."/>
            <person name="Sutton G.G."/>
            <person name="Nelson K.E."/>
        </authorList>
    </citation>
    <scope>NUCLEOTIDE SEQUENCE [LARGE SCALE GENOMIC DNA]</scope>
    <source>
        <strain evidence="1 2">HK 85</strain>
    </source>
</reference>
<evidence type="ECO:0000313" key="1">
    <source>
        <dbReference type="EMBL" id="EGV05217.1"/>
    </source>
</evidence>
<accession>F9QB36</accession>
<gene>
    <name evidence="1" type="ORF">HMPREF9952_1377</name>
</gene>
<dbReference type="EMBL" id="AFUV01000020">
    <property type="protein sequence ID" value="EGV05217.1"/>
    <property type="molecule type" value="Genomic_DNA"/>
</dbReference>
<dbReference type="RefSeq" id="WP_007243341.1">
    <property type="nucleotide sequence ID" value="NZ_AFUV01000020.1"/>
</dbReference>
<sequence length="54" mass="6311">MERYKVFLGSEIAKSYDEAKNFTLARVDEYTEFNHKELFSTLAPIDNFTGNVFL</sequence>
<organism evidence="1 2">
    <name type="scientific">Haemophilus pittmaniae HK 85</name>
    <dbReference type="NCBI Taxonomy" id="1035188"/>
    <lineage>
        <taxon>Bacteria</taxon>
        <taxon>Pseudomonadati</taxon>
        <taxon>Pseudomonadota</taxon>
        <taxon>Gammaproteobacteria</taxon>
        <taxon>Pasteurellales</taxon>
        <taxon>Pasteurellaceae</taxon>
        <taxon>Haemophilus</taxon>
    </lineage>
</organism>
<dbReference type="Proteomes" id="UP000006235">
    <property type="component" value="Unassembled WGS sequence"/>
</dbReference>
<name>F9QB36_9PAST</name>
<proteinExistence type="predicted"/>
<evidence type="ECO:0000313" key="2">
    <source>
        <dbReference type="Proteomes" id="UP000006235"/>
    </source>
</evidence>
<dbReference type="AlphaFoldDB" id="F9QB36"/>
<dbReference type="STRING" id="1035188.HMPREF9952_1377"/>
<protein>
    <submittedName>
        <fullName evidence="1">Conserved domain protein</fullName>
    </submittedName>
</protein>
<comment type="caution">
    <text evidence="1">The sequence shown here is derived from an EMBL/GenBank/DDBJ whole genome shotgun (WGS) entry which is preliminary data.</text>
</comment>